<gene>
    <name evidence="11" type="ORF">JZ786_18645</name>
</gene>
<evidence type="ECO:0000256" key="4">
    <source>
        <dbReference type="ARBA" id="ARBA00022630"/>
    </source>
</evidence>
<dbReference type="RefSeq" id="WP_206655837.1">
    <property type="nucleotide sequence ID" value="NZ_CP071182.1"/>
</dbReference>
<dbReference type="Proteomes" id="UP000663505">
    <property type="component" value="Chromosome"/>
</dbReference>
<dbReference type="GO" id="GO:0016740">
    <property type="term" value="F:transferase activity"/>
    <property type="evidence" value="ECO:0007669"/>
    <property type="project" value="UniProtKB-KW"/>
</dbReference>
<organism evidence="11 12">
    <name type="scientific">Alicyclobacillus mengziensis</name>
    <dbReference type="NCBI Taxonomy" id="2931921"/>
    <lineage>
        <taxon>Bacteria</taxon>
        <taxon>Bacillati</taxon>
        <taxon>Bacillota</taxon>
        <taxon>Bacilli</taxon>
        <taxon>Bacillales</taxon>
        <taxon>Alicyclobacillaceae</taxon>
        <taxon>Alicyclobacillus</taxon>
    </lineage>
</organism>
<dbReference type="EC" id="2.7.1.180" evidence="2"/>
<dbReference type="Pfam" id="PF02424">
    <property type="entry name" value="ApbE"/>
    <property type="match status" value="1"/>
</dbReference>
<dbReference type="SUPFAM" id="SSF143631">
    <property type="entry name" value="ApbE-like"/>
    <property type="match status" value="1"/>
</dbReference>
<dbReference type="EMBL" id="CP071182">
    <property type="protein sequence ID" value="QSO46468.1"/>
    <property type="molecule type" value="Genomic_DNA"/>
</dbReference>
<dbReference type="Gene3D" id="3.10.520.10">
    <property type="entry name" value="ApbE-like domains"/>
    <property type="match status" value="1"/>
</dbReference>
<reference evidence="11 12" key="1">
    <citation type="submission" date="2021-02" db="EMBL/GenBank/DDBJ databases">
        <title>Alicyclobacillus curvatus sp. nov. and Alicyclobacillus mengziensis sp. nov., two acidophilic bacteria isolated from acid mine drainage.</title>
        <authorList>
            <person name="Huang Y."/>
        </authorList>
    </citation>
    <scope>NUCLEOTIDE SEQUENCE [LARGE SCALE GENOMIC DNA]</scope>
    <source>
        <strain evidence="11 12">S30H14</strain>
    </source>
</reference>
<evidence type="ECO:0000256" key="10">
    <source>
        <dbReference type="ARBA" id="ARBA00048540"/>
    </source>
</evidence>
<evidence type="ECO:0000256" key="3">
    <source>
        <dbReference type="ARBA" id="ARBA00016337"/>
    </source>
</evidence>
<evidence type="ECO:0000256" key="8">
    <source>
        <dbReference type="ARBA" id="ARBA00022842"/>
    </source>
</evidence>
<dbReference type="InterPro" id="IPR024932">
    <property type="entry name" value="ApbE"/>
</dbReference>
<evidence type="ECO:0000313" key="11">
    <source>
        <dbReference type="EMBL" id="QSO46468.1"/>
    </source>
</evidence>
<accession>A0A9X7VWP6</accession>
<keyword evidence="4" id="KW-0285">Flavoprotein</keyword>
<name>A0A9X7VWP6_9BACL</name>
<dbReference type="InterPro" id="IPR003374">
    <property type="entry name" value="ApbE-like_sf"/>
</dbReference>
<dbReference type="GO" id="GO:0046872">
    <property type="term" value="F:metal ion binding"/>
    <property type="evidence" value="ECO:0007669"/>
    <property type="project" value="UniProtKB-KW"/>
</dbReference>
<comment type="catalytic activity">
    <reaction evidence="10">
        <text>L-threonyl-[protein] + FAD = FMN-L-threonyl-[protein] + AMP + H(+)</text>
        <dbReference type="Rhea" id="RHEA:36847"/>
        <dbReference type="Rhea" id="RHEA-COMP:11060"/>
        <dbReference type="Rhea" id="RHEA-COMP:11061"/>
        <dbReference type="ChEBI" id="CHEBI:15378"/>
        <dbReference type="ChEBI" id="CHEBI:30013"/>
        <dbReference type="ChEBI" id="CHEBI:57692"/>
        <dbReference type="ChEBI" id="CHEBI:74257"/>
        <dbReference type="ChEBI" id="CHEBI:456215"/>
        <dbReference type="EC" id="2.7.1.180"/>
    </reaction>
</comment>
<evidence type="ECO:0000256" key="9">
    <source>
        <dbReference type="ARBA" id="ARBA00031306"/>
    </source>
</evidence>
<dbReference type="KEGG" id="afx:JZ786_18645"/>
<dbReference type="PANTHER" id="PTHR30040:SF2">
    <property type="entry name" value="FAD:PROTEIN FMN TRANSFERASE"/>
    <property type="match status" value="1"/>
</dbReference>
<keyword evidence="12" id="KW-1185">Reference proteome</keyword>
<evidence type="ECO:0000256" key="5">
    <source>
        <dbReference type="ARBA" id="ARBA00022679"/>
    </source>
</evidence>
<evidence type="ECO:0000256" key="6">
    <source>
        <dbReference type="ARBA" id="ARBA00022723"/>
    </source>
</evidence>
<protein>
    <recommendedName>
        <fullName evidence="3">FAD:protein FMN transferase</fullName>
        <ecNumber evidence="2">2.7.1.180</ecNumber>
    </recommendedName>
    <alternativeName>
        <fullName evidence="9">Flavin transferase</fullName>
    </alternativeName>
</protein>
<evidence type="ECO:0000256" key="7">
    <source>
        <dbReference type="ARBA" id="ARBA00022827"/>
    </source>
</evidence>
<evidence type="ECO:0000256" key="2">
    <source>
        <dbReference type="ARBA" id="ARBA00011955"/>
    </source>
</evidence>
<comment type="cofactor">
    <cofactor evidence="1">
        <name>Mg(2+)</name>
        <dbReference type="ChEBI" id="CHEBI:18420"/>
    </cofactor>
</comment>
<keyword evidence="8" id="KW-0460">Magnesium</keyword>
<proteinExistence type="predicted"/>
<keyword evidence="7" id="KW-0274">FAD</keyword>
<sequence>MPRHERTFAAMGSSFYICLDTSMEDDYVKVLMDKLVDRTEQLEQRMSRFRVDSELVQLNHHLMMSVKVSSTIREVLELASIFNELSSGAFDARVVPGLEGIGYMGAHPDPQPVDSGVVQPHSGMEDATFLPLFDVAAEPDQIRLYAPLDFGGIGKGYTADRLADLIEASVDPALRSGYIVDAGGDIVISGRQEMGEGFAIGIEDPFGSKGALAAALQLPALQERIAICTSSLKRRSWEHGGEKVHHILDPRRQAPARTHLKAVTAVGGSAAYTEVFTKCTMIAEGTKAYPWRGVPLPYVAIDDAETLHYTTDIAPLLSWISVKYQDARVIE</sequence>
<evidence type="ECO:0000313" key="12">
    <source>
        <dbReference type="Proteomes" id="UP000663505"/>
    </source>
</evidence>
<dbReference type="PANTHER" id="PTHR30040">
    <property type="entry name" value="THIAMINE BIOSYNTHESIS LIPOPROTEIN APBE"/>
    <property type="match status" value="1"/>
</dbReference>
<dbReference type="AlphaFoldDB" id="A0A9X7VWP6"/>
<evidence type="ECO:0000256" key="1">
    <source>
        <dbReference type="ARBA" id="ARBA00001946"/>
    </source>
</evidence>
<keyword evidence="6" id="KW-0479">Metal-binding</keyword>
<keyword evidence="5 11" id="KW-0808">Transferase</keyword>